<name>A0A150IUU5_9EURY</name>
<comment type="caution">
    <text evidence="1">The sequence shown here is derived from an EMBL/GenBank/DDBJ whole genome shotgun (WGS) entry which is preliminary data.</text>
</comment>
<evidence type="ECO:0000313" key="2">
    <source>
        <dbReference type="EMBL" id="KYC51370.1"/>
    </source>
</evidence>
<accession>A0A150J2B6</accession>
<gene>
    <name evidence="1" type="ORF">APG11_00033</name>
    <name evidence="2" type="ORF">APG12_00032</name>
</gene>
<dbReference type="EMBL" id="LNJC01000001">
    <property type="protein sequence ID" value="KYC51370.1"/>
    <property type="molecule type" value="Genomic_DNA"/>
</dbReference>
<proteinExistence type="predicted"/>
<evidence type="ECO:0000313" key="3">
    <source>
        <dbReference type="Proteomes" id="UP000091929"/>
    </source>
</evidence>
<evidence type="ECO:0008006" key="5">
    <source>
        <dbReference type="Google" id="ProtNLM"/>
    </source>
</evidence>
<sequence>MINKKYLSLVFSFILLSSMSGFTPISAQQNVYIISNNIDVVAKPILEDYFRGYGLFPEFLAPDDINQIKGARLLIILGGPDAPFGTGQLASRYLDSLEIAFIRQKDQRFTFIKNDIFGHADRVIIIAGSEREKTYEEIFNLVNGSNVSFQTEIQQASEGRVQIRDLPLILASISFTTITVDNIAHIYLKIQNFGRGKATNVIVEISDDYYSNFSLQSVDPVRRVDGNKFYIGDMEGGEVLELDITLRAKQSGIYTGTISYTHDGIVTYARIRDITTTVP</sequence>
<protein>
    <recommendedName>
        <fullName evidence="5">S-layer protein C-terminal domain-containing protein</fullName>
    </recommendedName>
</protein>
<dbReference type="Proteomes" id="UP000091929">
    <property type="component" value="Unassembled WGS sequence"/>
</dbReference>
<dbReference type="AlphaFoldDB" id="A0A150IUU5"/>
<evidence type="ECO:0000313" key="1">
    <source>
        <dbReference type="EMBL" id="KYC48722.1"/>
    </source>
</evidence>
<dbReference type="EMBL" id="LNGF01000001">
    <property type="protein sequence ID" value="KYC48722.1"/>
    <property type="molecule type" value="Genomic_DNA"/>
</dbReference>
<accession>A0A150IUU5</accession>
<evidence type="ECO:0000313" key="4">
    <source>
        <dbReference type="Proteomes" id="UP000092403"/>
    </source>
</evidence>
<dbReference type="Proteomes" id="UP000092403">
    <property type="component" value="Unassembled WGS sequence"/>
</dbReference>
<reference evidence="3 4" key="1">
    <citation type="journal article" date="2016" name="ISME J.">
        <title>Chasing the elusive Euryarchaeota class WSA2: genomes reveal a uniquely fastidious methyl-reducing methanogen.</title>
        <authorList>
            <person name="Nobu M.K."/>
            <person name="Narihiro T."/>
            <person name="Kuroda K."/>
            <person name="Mei R."/>
            <person name="Liu W.T."/>
        </authorList>
    </citation>
    <scope>NUCLEOTIDE SEQUENCE [LARGE SCALE GENOMIC DNA]</scope>
    <source>
        <strain evidence="1">B15fssc0709_Meth_Bin003</strain>
        <strain evidence="2">BMIXfssc0709_Meth_Bin006</strain>
    </source>
</reference>
<organism evidence="1 3">
    <name type="scientific">Candidatus Methanofastidiosum methylothiophilum</name>
    <dbReference type="NCBI Taxonomy" id="1705564"/>
    <lineage>
        <taxon>Archaea</taxon>
        <taxon>Methanobacteriati</taxon>
        <taxon>Methanobacteriota</taxon>
        <taxon>Stenosarchaea group</taxon>
        <taxon>Candidatus Methanofastidiosia</taxon>
        <taxon>Candidatus Methanofastidiosales</taxon>
        <taxon>Candidatus Methanofastidiosaceae</taxon>
        <taxon>Candidatus Methanofastidiosum</taxon>
    </lineage>
</organism>